<protein>
    <submittedName>
        <fullName evidence="1">Uncharacterized protein</fullName>
    </submittedName>
</protein>
<name>A0A067K2B5_JATCU</name>
<dbReference type="EMBL" id="KK914946">
    <property type="protein sequence ID" value="KDP25954.1"/>
    <property type="molecule type" value="Genomic_DNA"/>
</dbReference>
<sequence length="153" mass="16577">MANNSGDRPTMEGQGDGCDKAIMQTILAPPPTTDPQVAAALAQAYSQFTSMLKRVENLNDEVAIRAMAKTCSSNIRGPLAKSIVQTYMALRFGLKWSITRLHGFDANTIMTSLTRGWAWKVQPEVCIHDIKNLNASAALGWPDLGPDSEVPMG</sequence>
<keyword evidence="2" id="KW-1185">Reference proteome</keyword>
<gene>
    <name evidence="1" type="ORF">JCGZ_22944</name>
</gene>
<evidence type="ECO:0000313" key="1">
    <source>
        <dbReference type="EMBL" id="KDP25954.1"/>
    </source>
</evidence>
<proteinExistence type="predicted"/>
<dbReference type="AlphaFoldDB" id="A0A067K2B5"/>
<organism evidence="1 2">
    <name type="scientific">Jatropha curcas</name>
    <name type="common">Barbados nut</name>
    <dbReference type="NCBI Taxonomy" id="180498"/>
    <lineage>
        <taxon>Eukaryota</taxon>
        <taxon>Viridiplantae</taxon>
        <taxon>Streptophyta</taxon>
        <taxon>Embryophyta</taxon>
        <taxon>Tracheophyta</taxon>
        <taxon>Spermatophyta</taxon>
        <taxon>Magnoliopsida</taxon>
        <taxon>eudicotyledons</taxon>
        <taxon>Gunneridae</taxon>
        <taxon>Pentapetalae</taxon>
        <taxon>rosids</taxon>
        <taxon>fabids</taxon>
        <taxon>Malpighiales</taxon>
        <taxon>Euphorbiaceae</taxon>
        <taxon>Crotonoideae</taxon>
        <taxon>Jatropheae</taxon>
        <taxon>Jatropha</taxon>
    </lineage>
</organism>
<evidence type="ECO:0000313" key="2">
    <source>
        <dbReference type="Proteomes" id="UP000027138"/>
    </source>
</evidence>
<accession>A0A067K2B5</accession>
<dbReference type="Proteomes" id="UP000027138">
    <property type="component" value="Unassembled WGS sequence"/>
</dbReference>
<reference evidence="1 2" key="1">
    <citation type="journal article" date="2014" name="PLoS ONE">
        <title>Global Analysis of Gene Expression Profiles in Physic Nut (Jatropha curcas L.) Seedlings Exposed to Salt Stress.</title>
        <authorList>
            <person name="Zhang L."/>
            <person name="Zhang C."/>
            <person name="Wu P."/>
            <person name="Chen Y."/>
            <person name="Li M."/>
            <person name="Jiang H."/>
            <person name="Wu G."/>
        </authorList>
    </citation>
    <scope>NUCLEOTIDE SEQUENCE [LARGE SCALE GENOMIC DNA]</scope>
    <source>
        <strain evidence="2">cv. GZQX0401</strain>
        <tissue evidence="1">Young leaves</tissue>
    </source>
</reference>